<keyword evidence="1" id="KW-0732">Signal</keyword>
<reference evidence="2 3" key="1">
    <citation type="journal article" date="2016" name="Nat. Commun.">
        <title>Thousands of microbial genomes shed light on interconnected biogeochemical processes in an aquifer system.</title>
        <authorList>
            <person name="Anantharaman K."/>
            <person name="Brown C.T."/>
            <person name="Hug L.A."/>
            <person name="Sharon I."/>
            <person name="Castelle C.J."/>
            <person name="Probst A.J."/>
            <person name="Thomas B.C."/>
            <person name="Singh A."/>
            <person name="Wilkins M.J."/>
            <person name="Karaoz U."/>
            <person name="Brodie E.L."/>
            <person name="Williams K.H."/>
            <person name="Hubbard S.S."/>
            <person name="Banfield J.F."/>
        </authorList>
    </citation>
    <scope>NUCLEOTIDE SEQUENCE [LARGE SCALE GENOMIC DNA]</scope>
</reference>
<proteinExistence type="predicted"/>
<accession>A0A1F8FTG1</accession>
<protein>
    <recommendedName>
        <fullName evidence="4">Outer membrane protein beta-barrel domain-containing protein</fullName>
    </recommendedName>
</protein>
<dbReference type="STRING" id="1802685.A3C88_00890"/>
<dbReference type="AlphaFoldDB" id="A0A1F8FTG1"/>
<name>A0A1F8FTG1_9BACT</name>
<comment type="caution">
    <text evidence="2">The sequence shown here is derived from an EMBL/GenBank/DDBJ whole genome shotgun (WGS) entry which is preliminary data.</text>
</comment>
<feature type="signal peptide" evidence="1">
    <location>
        <begin position="1"/>
        <end position="22"/>
    </location>
</feature>
<dbReference type="EMBL" id="MGJZ01000033">
    <property type="protein sequence ID" value="OGN16322.1"/>
    <property type="molecule type" value="Genomic_DNA"/>
</dbReference>
<evidence type="ECO:0000256" key="1">
    <source>
        <dbReference type="SAM" id="SignalP"/>
    </source>
</evidence>
<evidence type="ECO:0000313" key="2">
    <source>
        <dbReference type="EMBL" id="OGN16322.1"/>
    </source>
</evidence>
<evidence type="ECO:0008006" key="4">
    <source>
        <dbReference type="Google" id="ProtNLM"/>
    </source>
</evidence>
<dbReference type="Proteomes" id="UP000178117">
    <property type="component" value="Unassembled WGS sequence"/>
</dbReference>
<evidence type="ECO:0000313" key="3">
    <source>
        <dbReference type="Proteomes" id="UP000178117"/>
    </source>
</evidence>
<sequence>MRHFFITLVAVVFLSASIPANAQVSGETEALTNGKGGSHVSQYVFYDWNTVNLVTRYFWVNNAVNQFEFGLGPTLKVHNTTLKLQFGGTTERSLMAAGVLLRQIAGRQLIYVADFKISTTEIPSELFQEASFAIDQNSVWQLHAEWLHLSRELVFLRLGGEYQLRFDSKRHLYIAPFYDPIVSSPGAMIGFRFF</sequence>
<feature type="chain" id="PRO_5009535578" description="Outer membrane protein beta-barrel domain-containing protein" evidence="1">
    <location>
        <begin position="23"/>
        <end position="194"/>
    </location>
</feature>
<gene>
    <name evidence="2" type="ORF">A3C88_00890</name>
</gene>
<organism evidence="2 3">
    <name type="scientific">Candidatus Yanofskybacteria bacterium RIFCSPHIGHO2_02_FULL_50_12</name>
    <dbReference type="NCBI Taxonomy" id="1802685"/>
    <lineage>
        <taxon>Bacteria</taxon>
        <taxon>Candidatus Yanofskyibacteriota</taxon>
    </lineage>
</organism>